<feature type="compositionally biased region" description="Basic residues" evidence="6">
    <location>
        <begin position="267"/>
        <end position="278"/>
    </location>
</feature>
<dbReference type="GO" id="GO:0003677">
    <property type="term" value="F:DNA binding"/>
    <property type="evidence" value="ECO:0007669"/>
    <property type="project" value="InterPro"/>
</dbReference>
<dbReference type="OrthoDB" id="429950at2759"/>
<protein>
    <submittedName>
        <fullName evidence="8">PARP-type zinc finger-containing protein</fullName>
    </submittedName>
</protein>
<dbReference type="GO" id="GO:0005634">
    <property type="term" value="C:nucleus"/>
    <property type="evidence" value="ECO:0007669"/>
    <property type="project" value="UniProtKB-SubCell"/>
</dbReference>
<feature type="compositionally biased region" description="Acidic residues" evidence="6">
    <location>
        <begin position="142"/>
        <end position="151"/>
    </location>
</feature>
<dbReference type="InParanoid" id="A0A2K1QFY0"/>
<proteinExistence type="predicted"/>
<evidence type="ECO:0000313" key="9">
    <source>
        <dbReference type="Proteomes" id="UP000243797"/>
    </source>
</evidence>
<dbReference type="InterPro" id="IPR036957">
    <property type="entry name" value="Znf_PARP_sf"/>
</dbReference>
<evidence type="ECO:0000256" key="4">
    <source>
        <dbReference type="ARBA" id="ARBA00022833"/>
    </source>
</evidence>
<comment type="caution">
    <text evidence="8">The sequence shown here is derived from an EMBL/GenBank/DDBJ whole genome shotgun (WGS) entry which is preliminary data.</text>
</comment>
<evidence type="ECO:0000256" key="1">
    <source>
        <dbReference type="ARBA" id="ARBA00004123"/>
    </source>
</evidence>
<dbReference type="Proteomes" id="UP000243797">
    <property type="component" value="Unassembled WGS sequence"/>
</dbReference>
<feature type="domain" description="PARP-type" evidence="7">
    <location>
        <begin position="3"/>
        <end position="100"/>
    </location>
</feature>
<dbReference type="AlphaFoldDB" id="A0A2K1QFY0"/>
<evidence type="ECO:0000256" key="5">
    <source>
        <dbReference type="ARBA" id="ARBA00023242"/>
    </source>
</evidence>
<dbReference type="Pfam" id="PF00645">
    <property type="entry name" value="zf-PARP"/>
    <property type="match status" value="1"/>
</dbReference>
<feature type="compositionally biased region" description="Acidic residues" evidence="6">
    <location>
        <begin position="250"/>
        <end position="262"/>
    </location>
</feature>
<feature type="compositionally biased region" description="Basic and acidic residues" evidence="6">
    <location>
        <begin position="203"/>
        <end position="224"/>
    </location>
</feature>
<reference evidence="8 9" key="1">
    <citation type="submission" date="2017-06" db="EMBL/GenBank/DDBJ databases">
        <title>Draft genome sequence of a variant of Elsinoe murrayae.</title>
        <authorList>
            <person name="Cheng Q."/>
        </authorList>
    </citation>
    <scope>NUCLEOTIDE SEQUENCE [LARGE SCALE GENOMIC DNA]</scope>
    <source>
        <strain evidence="8 9">CQ-2017a</strain>
    </source>
</reference>
<evidence type="ECO:0000259" key="7">
    <source>
        <dbReference type="PROSITE" id="PS50064"/>
    </source>
</evidence>
<feature type="region of interest" description="Disordered" evidence="6">
    <location>
        <begin position="104"/>
        <end position="278"/>
    </location>
</feature>
<evidence type="ECO:0000256" key="2">
    <source>
        <dbReference type="ARBA" id="ARBA00022723"/>
    </source>
</evidence>
<keyword evidence="9" id="KW-1185">Reference proteome</keyword>
<dbReference type="STRING" id="2082308.A0A2K1QFY0"/>
<dbReference type="InterPro" id="IPR001510">
    <property type="entry name" value="Znf_PARP"/>
</dbReference>
<accession>A0A2K1QFY0</accession>
<dbReference type="Gene3D" id="3.30.1740.10">
    <property type="entry name" value="Zinc finger, PARP-type"/>
    <property type="match status" value="1"/>
</dbReference>
<gene>
    <name evidence="8" type="ORF">CAC42_3273</name>
</gene>
<dbReference type="EMBL" id="NKHZ01000094">
    <property type="protein sequence ID" value="PNS13780.1"/>
    <property type="molecule type" value="Genomic_DNA"/>
</dbReference>
<keyword evidence="2" id="KW-0479">Metal-binding</keyword>
<sequence length="278" mass="30206">MPYRFELASTGRAGCQNKACKDAGDKIQKGELRQGTWTSIPRPDGGTNDSWKWRHWGCVTPKQLQNMKNESDADVAVLDGLDELPADVQAKIFDAIARGYVDDADCKGPISKNRPAGYKWDSDDENAPKKTTPKKRGRKANDEDDDEDDDVPAPKRGRKSAKAKKEETDDDVATSPAAKPAPKGKRKSARDVAAAAASEGNGDEAKAEQKPKKGRGKAKDTKEATEEDDAVEKKVRPSKKKAVKAVVKDELDDEEGDGAPEEEAPKARGRGGRPRKKA</sequence>
<comment type="subcellular location">
    <subcellularLocation>
        <location evidence="1">Nucleus</location>
    </subcellularLocation>
</comment>
<evidence type="ECO:0000256" key="3">
    <source>
        <dbReference type="ARBA" id="ARBA00022771"/>
    </source>
</evidence>
<keyword evidence="4" id="KW-0862">Zinc</keyword>
<dbReference type="PROSITE" id="PS50064">
    <property type="entry name" value="ZF_PARP_2"/>
    <property type="match status" value="1"/>
</dbReference>
<keyword evidence="3" id="KW-0863">Zinc-finger</keyword>
<dbReference type="SUPFAM" id="SSF57716">
    <property type="entry name" value="Glucocorticoid receptor-like (DNA-binding domain)"/>
    <property type="match status" value="1"/>
</dbReference>
<keyword evidence="5" id="KW-0539">Nucleus</keyword>
<evidence type="ECO:0000313" key="8">
    <source>
        <dbReference type="EMBL" id="PNS13780.1"/>
    </source>
</evidence>
<evidence type="ECO:0000256" key="6">
    <source>
        <dbReference type="SAM" id="MobiDB-lite"/>
    </source>
</evidence>
<dbReference type="SMART" id="SM01336">
    <property type="entry name" value="zf-PARP"/>
    <property type="match status" value="1"/>
</dbReference>
<name>A0A2K1QFY0_9PEZI</name>
<organism evidence="8 9">
    <name type="scientific">Sphaceloma murrayae</name>
    <dbReference type="NCBI Taxonomy" id="2082308"/>
    <lineage>
        <taxon>Eukaryota</taxon>
        <taxon>Fungi</taxon>
        <taxon>Dikarya</taxon>
        <taxon>Ascomycota</taxon>
        <taxon>Pezizomycotina</taxon>
        <taxon>Dothideomycetes</taxon>
        <taxon>Dothideomycetidae</taxon>
        <taxon>Myriangiales</taxon>
        <taxon>Elsinoaceae</taxon>
        <taxon>Sphaceloma</taxon>
    </lineage>
</organism>
<dbReference type="GO" id="GO:0008270">
    <property type="term" value="F:zinc ion binding"/>
    <property type="evidence" value="ECO:0007669"/>
    <property type="project" value="UniProtKB-KW"/>
</dbReference>